<gene>
    <name evidence="4" type="ORF">FHU37_002420</name>
</gene>
<evidence type="ECO:0000313" key="4">
    <source>
        <dbReference type="EMBL" id="NYI05477.1"/>
    </source>
</evidence>
<evidence type="ECO:0000256" key="1">
    <source>
        <dbReference type="PROSITE-ProRule" id="PRU00325"/>
    </source>
</evidence>
<protein>
    <submittedName>
        <fullName evidence="4">Putative Zn finger protein</fullName>
    </submittedName>
</protein>
<feature type="region of interest" description="Disordered" evidence="2">
    <location>
        <begin position="209"/>
        <end position="245"/>
    </location>
</feature>
<sequence>MNARGGGGDRTGRRRGRDGAEEARGFPAFPPQRRGRRFARTWWGDAWIRAMEETSLDAERLARGRRYAKAGHVGTITISPGRIAAPVHGSGDEPYQTVVFVERLTEAEWGRLLDQVASEAGHIAALLDRDMPRDLVEAAEDAGVRLLPDVGDLEPECDCPDWGYPCKHAAALSYQVSWLLDEDPFLLLLMRGKGEAELLDELQQRNARQAALEAPAGPAAPTAAPTGATGSTAAGTATPVGATPVGATSGGAAPCGATAPHPEGLTWDEAASAQPAPTGVPAHLAYGRPVPPLPEPPPLPDPDPGTAPTAPGGAAAHAPHATSSPLLDVAPVPGAPAPEALALLVADAAVRARALLTAPEPPEELDVWQDTVRFAATHPDASLLTRLAGAAGVRPPALERAAAAWRQGGPAGLDALERAWSPPRPEFARARAALSGAWAGEEEALPELGVWRNRWTVAERGVQLRLGRDGRWYPYRARTAGDWWPAGPPERDPAVALADLLA</sequence>
<feature type="compositionally biased region" description="Low complexity" evidence="2">
    <location>
        <begin position="214"/>
        <end position="245"/>
    </location>
</feature>
<dbReference type="AlphaFoldDB" id="A0A852ZV38"/>
<name>A0A852ZV38_9ACTN</name>
<accession>A0A852ZV38</accession>
<comment type="caution">
    <text evidence="4">The sequence shown here is derived from an EMBL/GenBank/DDBJ whole genome shotgun (WGS) entry which is preliminary data.</text>
</comment>
<evidence type="ECO:0000313" key="5">
    <source>
        <dbReference type="Proteomes" id="UP000567795"/>
    </source>
</evidence>
<dbReference type="InterPro" id="IPR007527">
    <property type="entry name" value="Znf_SWIM"/>
</dbReference>
<dbReference type="Pfam" id="PF04434">
    <property type="entry name" value="SWIM"/>
    <property type="match status" value="1"/>
</dbReference>
<dbReference type="Proteomes" id="UP000567795">
    <property type="component" value="Unassembled WGS sequence"/>
</dbReference>
<feature type="region of interest" description="Disordered" evidence="2">
    <location>
        <begin position="1"/>
        <end position="31"/>
    </location>
</feature>
<reference evidence="4 5" key="1">
    <citation type="submission" date="2020-07" db="EMBL/GenBank/DDBJ databases">
        <title>Sequencing the genomes of 1000 actinobacteria strains.</title>
        <authorList>
            <person name="Klenk H.-P."/>
        </authorList>
    </citation>
    <scope>NUCLEOTIDE SEQUENCE [LARGE SCALE GENOMIC DNA]</scope>
    <source>
        <strain evidence="4 5">DSM 42178</strain>
    </source>
</reference>
<keyword evidence="5" id="KW-1185">Reference proteome</keyword>
<dbReference type="RefSeq" id="WP_179814209.1">
    <property type="nucleotide sequence ID" value="NZ_JACBZD010000001.1"/>
</dbReference>
<dbReference type="GO" id="GO:0008270">
    <property type="term" value="F:zinc ion binding"/>
    <property type="evidence" value="ECO:0007669"/>
    <property type="project" value="UniProtKB-KW"/>
</dbReference>
<dbReference type="EMBL" id="JACBZD010000001">
    <property type="protein sequence ID" value="NYI05477.1"/>
    <property type="molecule type" value="Genomic_DNA"/>
</dbReference>
<feature type="compositionally biased region" description="Pro residues" evidence="2">
    <location>
        <begin position="289"/>
        <end position="305"/>
    </location>
</feature>
<dbReference type="PROSITE" id="PS50966">
    <property type="entry name" value="ZF_SWIM"/>
    <property type="match status" value="1"/>
</dbReference>
<keyword evidence="1" id="KW-0863">Zinc-finger</keyword>
<dbReference type="PANTHER" id="PTHR38133:SF1">
    <property type="entry name" value="SLR1429 PROTEIN"/>
    <property type="match status" value="1"/>
</dbReference>
<keyword evidence="1" id="KW-0479">Metal-binding</keyword>
<organism evidence="4 5">
    <name type="scientific">Allostreptomyces psammosilenae</name>
    <dbReference type="NCBI Taxonomy" id="1892865"/>
    <lineage>
        <taxon>Bacteria</taxon>
        <taxon>Bacillati</taxon>
        <taxon>Actinomycetota</taxon>
        <taxon>Actinomycetes</taxon>
        <taxon>Kitasatosporales</taxon>
        <taxon>Streptomycetaceae</taxon>
        <taxon>Allostreptomyces</taxon>
    </lineage>
</organism>
<evidence type="ECO:0000256" key="2">
    <source>
        <dbReference type="SAM" id="MobiDB-lite"/>
    </source>
</evidence>
<dbReference type="PANTHER" id="PTHR38133">
    <property type="entry name" value="SLR1429 PROTEIN"/>
    <property type="match status" value="1"/>
</dbReference>
<evidence type="ECO:0000259" key="3">
    <source>
        <dbReference type="PROSITE" id="PS50966"/>
    </source>
</evidence>
<feature type="region of interest" description="Disordered" evidence="2">
    <location>
        <begin position="272"/>
        <end position="330"/>
    </location>
</feature>
<feature type="domain" description="SWIM-type" evidence="3">
    <location>
        <begin position="142"/>
        <end position="177"/>
    </location>
</feature>
<proteinExistence type="predicted"/>
<keyword evidence="1" id="KW-0862">Zinc</keyword>
<feature type="compositionally biased region" description="Low complexity" evidence="2">
    <location>
        <begin position="306"/>
        <end position="330"/>
    </location>
</feature>